<comment type="caution">
    <text evidence="2">The sequence shown here is derived from an EMBL/GenBank/DDBJ whole genome shotgun (WGS) entry which is preliminary data.</text>
</comment>
<protein>
    <submittedName>
        <fullName evidence="2">Uncharacterized protein</fullName>
    </submittedName>
</protein>
<keyword evidence="3" id="KW-1185">Reference proteome</keyword>
<feature type="region of interest" description="Disordered" evidence="1">
    <location>
        <begin position="1"/>
        <end position="62"/>
    </location>
</feature>
<dbReference type="EMBL" id="VIWX01000006">
    <property type="protein sequence ID" value="TWF93000.1"/>
    <property type="molecule type" value="Genomic_DNA"/>
</dbReference>
<feature type="region of interest" description="Disordered" evidence="1">
    <location>
        <begin position="129"/>
        <end position="226"/>
    </location>
</feature>
<dbReference type="OrthoDB" id="3677000at2"/>
<dbReference type="RefSeq" id="WP_145744376.1">
    <property type="nucleotide sequence ID" value="NZ_VIWX01000006.1"/>
</dbReference>
<dbReference type="Proteomes" id="UP000316184">
    <property type="component" value="Unassembled WGS sequence"/>
</dbReference>
<dbReference type="AlphaFoldDB" id="A0A561U0Z0"/>
<sequence length="332" mass="34729">MHTGRTTGWSGRLDWPPPSPAHAPAPSPAHAPPPGRHRKTDTGAAGIPVPAQRVGPEDSSPRMVIDPMTDTAPVGGLHKFDLGMVPASVTPPPSWRRAAWFAIGSSAAALGGLMFATTLLANHTTSIEGLELPSMPRGGQYPPLLRDPYFLTGDPTRPSAADGSTSAPTSAVSPNQLVAGPMPTRTPEPVAPDEDSDDDADPGTPGSGAPGTNPPPQPSKPPTTEAPQLLQLTDTDAMQQRGEQYYAAISAGDLPGAYAMTTGPLRAEGYESFASRYSHATRVEVVQVYVTPTSTAHTLRLTLPDGSVITERRVLRYEMADSPMIAADDPVS</sequence>
<evidence type="ECO:0000256" key="1">
    <source>
        <dbReference type="SAM" id="MobiDB-lite"/>
    </source>
</evidence>
<evidence type="ECO:0000313" key="2">
    <source>
        <dbReference type="EMBL" id="TWF93000.1"/>
    </source>
</evidence>
<reference evidence="2 3" key="1">
    <citation type="submission" date="2019-06" db="EMBL/GenBank/DDBJ databases">
        <title>Sequencing the genomes of 1000 actinobacteria strains.</title>
        <authorList>
            <person name="Klenk H.-P."/>
        </authorList>
    </citation>
    <scope>NUCLEOTIDE SEQUENCE [LARGE SCALE GENOMIC DNA]</scope>
    <source>
        <strain evidence="2 3">DSM 46699</strain>
    </source>
</reference>
<feature type="compositionally biased region" description="Pro residues" evidence="1">
    <location>
        <begin position="212"/>
        <end position="221"/>
    </location>
</feature>
<proteinExistence type="predicted"/>
<accession>A0A561U0Z0</accession>
<organism evidence="2 3">
    <name type="scientific">Saccharopolyspora dendranthemae</name>
    <dbReference type="NCBI Taxonomy" id="1181886"/>
    <lineage>
        <taxon>Bacteria</taxon>
        <taxon>Bacillati</taxon>
        <taxon>Actinomycetota</taxon>
        <taxon>Actinomycetes</taxon>
        <taxon>Pseudonocardiales</taxon>
        <taxon>Pseudonocardiaceae</taxon>
        <taxon>Saccharopolyspora</taxon>
    </lineage>
</organism>
<evidence type="ECO:0000313" key="3">
    <source>
        <dbReference type="Proteomes" id="UP000316184"/>
    </source>
</evidence>
<feature type="compositionally biased region" description="Polar residues" evidence="1">
    <location>
        <begin position="162"/>
        <end position="176"/>
    </location>
</feature>
<name>A0A561U0Z0_9PSEU</name>
<feature type="compositionally biased region" description="Acidic residues" evidence="1">
    <location>
        <begin position="191"/>
        <end position="201"/>
    </location>
</feature>
<gene>
    <name evidence="2" type="ORF">FHU35_16283</name>
</gene>
<feature type="compositionally biased region" description="Pro residues" evidence="1">
    <location>
        <begin position="15"/>
        <end position="34"/>
    </location>
</feature>